<organism evidence="1 2">
    <name type="scientific">Thermococcus guaymasensis DSM 11113</name>
    <dbReference type="NCBI Taxonomy" id="1432656"/>
    <lineage>
        <taxon>Archaea</taxon>
        <taxon>Methanobacteriati</taxon>
        <taxon>Methanobacteriota</taxon>
        <taxon>Thermococci</taxon>
        <taxon>Thermococcales</taxon>
        <taxon>Thermococcaceae</taxon>
        <taxon>Thermococcus</taxon>
    </lineage>
</organism>
<dbReference type="STRING" id="1432656.X802_07985"/>
<keyword evidence="2" id="KW-1185">Reference proteome</keyword>
<evidence type="ECO:0000313" key="2">
    <source>
        <dbReference type="Proteomes" id="UP000062043"/>
    </source>
</evidence>
<dbReference type="RefSeq" id="WP_062372549.1">
    <property type="nucleotide sequence ID" value="NZ_CP007140.1"/>
</dbReference>
<dbReference type="AlphaFoldDB" id="A0A0X1KNA3"/>
<dbReference type="PATRIC" id="fig|1432656.3.peg.1558"/>
<dbReference type="EMBL" id="CP007140">
    <property type="protein sequence ID" value="AJC72772.1"/>
    <property type="molecule type" value="Genomic_DNA"/>
</dbReference>
<protein>
    <submittedName>
        <fullName evidence="1">Uncharacterized protein</fullName>
    </submittedName>
</protein>
<dbReference type="Proteomes" id="UP000062043">
    <property type="component" value="Chromosome"/>
</dbReference>
<proteinExistence type="predicted"/>
<sequence>MTTPLNNAGILNDYLTNILDHVEAEEYSLAILEDINFRFESDGRITTFNPLTWKITILNPTMGEIVRIIKTNRYAKFSEILKILHYKYPDIPIDVLKNDIKNAILWLFVNEFIYIVSNNKEKLHFISLLKKANDFDINDNNSEEG</sequence>
<name>A0A0X1KNA3_9EURY</name>
<reference evidence="1 2" key="1">
    <citation type="submission" date="2014-01" db="EMBL/GenBank/DDBJ databases">
        <title>Genome sequencing of Thermococcus guaymasensis.</title>
        <authorList>
            <person name="Zhang X."/>
            <person name="Alvare G."/>
            <person name="Fristensky B."/>
            <person name="Chen L."/>
            <person name="Suen T."/>
            <person name="Chen Q."/>
            <person name="Ma K."/>
        </authorList>
    </citation>
    <scope>NUCLEOTIDE SEQUENCE [LARGE SCALE GENOMIC DNA]</scope>
    <source>
        <strain evidence="1 2">DSM 11113</strain>
    </source>
</reference>
<dbReference type="KEGG" id="tgy:X802_07985"/>
<accession>A0A0X1KNA3</accession>
<dbReference type="GeneID" id="27135594"/>
<dbReference type="OrthoDB" id="87429at2157"/>
<evidence type="ECO:0000313" key="1">
    <source>
        <dbReference type="EMBL" id="AJC72772.1"/>
    </source>
</evidence>
<gene>
    <name evidence="1" type="ORF">X802_07985</name>
</gene>